<gene>
    <name evidence="1" type="ordered locus">TPASS_0590</name>
</gene>
<dbReference type="Proteomes" id="UP000001202">
    <property type="component" value="Chromosome"/>
</dbReference>
<reference evidence="1 2" key="1">
    <citation type="journal article" date="2008" name="BMC Microbiol.">
        <title>Complete genome sequence of Treponema pallidum ssp. pallidum strain SS14 determined with oligonucleotide arrays.</title>
        <authorList>
            <person name="Matejkova P."/>
            <person name="Strouhal M."/>
            <person name="Smajs D."/>
            <person name="Norris S.J."/>
            <person name="Palzkill T."/>
            <person name="Petrosino J.F."/>
            <person name="Sodergren E."/>
            <person name="Norton J.E."/>
            <person name="Singh J."/>
            <person name="Richmond T.A."/>
            <person name="Molla M.N."/>
            <person name="Albert T.J."/>
            <person name="Weinstock G.M."/>
        </authorList>
    </citation>
    <scope>NUCLEOTIDE SEQUENCE [LARGE SCALE GENOMIC DNA]</scope>
    <source>
        <strain evidence="1 2">SS14</strain>
    </source>
</reference>
<accession>A0A0H3BKT8</accession>
<dbReference type="EMBL" id="CP000805">
    <property type="protein sequence ID" value="ACD71010.1"/>
    <property type="molecule type" value="Genomic_DNA"/>
</dbReference>
<organism evidence="1 2">
    <name type="scientific">Treponema pallidum subsp. pallidum (strain SS14)</name>
    <dbReference type="NCBI Taxonomy" id="455434"/>
    <lineage>
        <taxon>Bacteria</taxon>
        <taxon>Pseudomonadati</taxon>
        <taxon>Spirochaetota</taxon>
        <taxon>Spirochaetia</taxon>
        <taxon>Spirochaetales</taxon>
        <taxon>Treponemataceae</taxon>
        <taxon>Treponema</taxon>
    </lineage>
</organism>
<dbReference type="KEGG" id="tpp:TPASS_0590"/>
<protein>
    <submittedName>
        <fullName evidence="1">Uncharacterized protein</fullName>
    </submittedName>
</protein>
<proteinExistence type="predicted"/>
<sequence length="38" mass="4357">MQHMHRIIGQMIRTRGLKNVRCMAVEGKHNGRKNGARA</sequence>
<name>A0A0H3BKT8_TREPS</name>
<evidence type="ECO:0000313" key="1">
    <source>
        <dbReference type="EMBL" id="ACD71010.1"/>
    </source>
</evidence>
<evidence type="ECO:0000313" key="2">
    <source>
        <dbReference type="Proteomes" id="UP000001202"/>
    </source>
</evidence>
<dbReference type="AlphaFoldDB" id="A0A0H3BKT8"/>